<accession>A0AAD9MQW5</accession>
<keyword evidence="2" id="KW-0963">Cytoplasm</keyword>
<feature type="region of interest" description="Disordered" evidence="5">
    <location>
        <begin position="160"/>
        <end position="187"/>
    </location>
</feature>
<feature type="region of interest" description="Disordered" evidence="5">
    <location>
        <begin position="81"/>
        <end position="144"/>
    </location>
</feature>
<evidence type="ECO:0000256" key="2">
    <source>
        <dbReference type="ARBA" id="ARBA00022490"/>
    </source>
</evidence>
<evidence type="ECO:0000256" key="3">
    <source>
        <dbReference type="ARBA" id="ARBA00022614"/>
    </source>
</evidence>
<feature type="compositionally biased region" description="Basic and acidic residues" evidence="5">
    <location>
        <begin position="160"/>
        <end position="182"/>
    </location>
</feature>
<evidence type="ECO:0000256" key="4">
    <source>
        <dbReference type="ARBA" id="ARBA00022737"/>
    </source>
</evidence>
<keyword evidence="7" id="KW-1185">Reference proteome</keyword>
<dbReference type="PANTHER" id="PTHR22710:SF2">
    <property type="entry name" value="X-RAY RADIATION RESISTANCE-ASSOCIATED PROTEIN 1"/>
    <property type="match status" value="1"/>
</dbReference>
<proteinExistence type="predicted"/>
<evidence type="ECO:0000256" key="5">
    <source>
        <dbReference type="SAM" id="MobiDB-lite"/>
    </source>
</evidence>
<dbReference type="GO" id="GO:0005737">
    <property type="term" value="C:cytoplasm"/>
    <property type="evidence" value="ECO:0007669"/>
    <property type="project" value="UniProtKB-SubCell"/>
</dbReference>
<dbReference type="PANTHER" id="PTHR22710">
    <property type="entry name" value="X-RAY RADIATION RESISTANCE ASSOCIATED PROTEIN 1 XRRA1"/>
    <property type="match status" value="1"/>
</dbReference>
<sequence length="350" mass="40802">MLTELVIHDNPLTNQCSHMPQMLQMLLADQLGIHVQRKKDRPIPKPVIDIPQKPGRRVSTAVERVPKCSIDEILALESGQSLFERDKPHDDRRRHSLEEPLQQPTQGARPRHSTKDRLPPIRQSHHMTGGEDIEEPPPGGMEEETAGDAFFMTQFLMDEPEGKTTSKDEVVTERSTGEDGKGMKKKKRKIPEEVKDVDDRYKGYELLLDIDESALDPDIPIPKDLHGNVRALRYMLEHPLVYRENTIHLERRQKPFEPYRRRGQMLGPKRKMRPEQIEDVLSTLRNRTCVIEAPLKDVLTHPKKYRKDFGNANQLLSEVRTQYIYLFRPFHINDVYYIITEIKNYQINKN</sequence>
<dbReference type="EMBL" id="JAODUO010005760">
    <property type="protein sequence ID" value="KAK2140456.1"/>
    <property type="molecule type" value="Genomic_DNA"/>
</dbReference>
<evidence type="ECO:0000256" key="1">
    <source>
        <dbReference type="ARBA" id="ARBA00004496"/>
    </source>
</evidence>
<feature type="compositionally biased region" description="Basic and acidic residues" evidence="5">
    <location>
        <begin position="83"/>
        <end position="98"/>
    </location>
</feature>
<gene>
    <name evidence="6" type="ORF">NP493_5778g00000</name>
</gene>
<comment type="caution">
    <text evidence="6">The sequence shown here is derived from an EMBL/GenBank/DDBJ whole genome shotgun (WGS) entry which is preliminary data.</text>
</comment>
<feature type="compositionally biased region" description="Acidic residues" evidence="5">
    <location>
        <begin position="131"/>
        <end position="144"/>
    </location>
</feature>
<keyword evidence="3" id="KW-0433">Leucine-rich repeat</keyword>
<evidence type="ECO:0000313" key="7">
    <source>
        <dbReference type="Proteomes" id="UP001209878"/>
    </source>
</evidence>
<dbReference type="Proteomes" id="UP001209878">
    <property type="component" value="Unassembled WGS sequence"/>
</dbReference>
<dbReference type="AlphaFoldDB" id="A0AAD9MQW5"/>
<organism evidence="6 7">
    <name type="scientific">Ridgeia piscesae</name>
    <name type="common">Tubeworm</name>
    <dbReference type="NCBI Taxonomy" id="27915"/>
    <lineage>
        <taxon>Eukaryota</taxon>
        <taxon>Metazoa</taxon>
        <taxon>Spiralia</taxon>
        <taxon>Lophotrochozoa</taxon>
        <taxon>Annelida</taxon>
        <taxon>Polychaeta</taxon>
        <taxon>Sedentaria</taxon>
        <taxon>Canalipalpata</taxon>
        <taxon>Sabellida</taxon>
        <taxon>Siboglinidae</taxon>
        <taxon>Ridgeia</taxon>
    </lineage>
</organism>
<evidence type="ECO:0000313" key="6">
    <source>
        <dbReference type="EMBL" id="KAK2140456.1"/>
    </source>
</evidence>
<dbReference type="GO" id="GO:0005634">
    <property type="term" value="C:nucleus"/>
    <property type="evidence" value="ECO:0007669"/>
    <property type="project" value="TreeGrafter"/>
</dbReference>
<protein>
    <submittedName>
        <fullName evidence="6">Uncharacterized protein</fullName>
    </submittedName>
</protein>
<keyword evidence="4" id="KW-0677">Repeat</keyword>
<name>A0AAD9MQW5_RIDPI</name>
<feature type="region of interest" description="Disordered" evidence="5">
    <location>
        <begin position="37"/>
        <end position="61"/>
    </location>
</feature>
<reference evidence="6" key="1">
    <citation type="journal article" date="2023" name="Mol. Biol. Evol.">
        <title>Third-Generation Sequencing Reveals the Adaptive Role of the Epigenome in Three Deep-Sea Polychaetes.</title>
        <authorList>
            <person name="Perez M."/>
            <person name="Aroh O."/>
            <person name="Sun Y."/>
            <person name="Lan Y."/>
            <person name="Juniper S.K."/>
            <person name="Young C.R."/>
            <person name="Angers B."/>
            <person name="Qian P.Y."/>
        </authorList>
    </citation>
    <scope>NUCLEOTIDE SEQUENCE</scope>
    <source>
        <strain evidence="6">R07B-5</strain>
    </source>
</reference>
<comment type="subcellular location">
    <subcellularLocation>
        <location evidence="1">Cytoplasm</location>
    </subcellularLocation>
</comment>